<dbReference type="InterPro" id="IPR028097">
    <property type="entry name" value="FAM91_C_dom"/>
</dbReference>
<gene>
    <name evidence="5" type="ORF">CAPTEDRAFT_156321</name>
</gene>
<evidence type="ECO:0008006" key="8">
    <source>
        <dbReference type="Google" id="ProtNLM"/>
    </source>
</evidence>
<comment type="similarity">
    <text evidence="1">Belongs to the FAM91 family.</text>
</comment>
<evidence type="ECO:0000259" key="4">
    <source>
        <dbReference type="Pfam" id="PF14648"/>
    </source>
</evidence>
<dbReference type="EMBL" id="AMQN01007978">
    <property type="status" value="NOT_ANNOTATED_CDS"/>
    <property type="molecule type" value="Genomic_DNA"/>
</dbReference>
<dbReference type="InterPro" id="IPR039199">
    <property type="entry name" value="FAM91"/>
</dbReference>
<organism evidence="5">
    <name type="scientific">Capitella teleta</name>
    <name type="common">Polychaete worm</name>
    <dbReference type="NCBI Taxonomy" id="283909"/>
    <lineage>
        <taxon>Eukaryota</taxon>
        <taxon>Metazoa</taxon>
        <taxon>Spiralia</taxon>
        <taxon>Lophotrochozoa</taxon>
        <taxon>Annelida</taxon>
        <taxon>Polychaeta</taxon>
        <taxon>Sedentaria</taxon>
        <taxon>Scolecida</taxon>
        <taxon>Capitellidae</taxon>
        <taxon>Capitella</taxon>
    </lineage>
</organism>
<protein>
    <recommendedName>
        <fullName evidence="8">FAM91 N-terminal domain-containing protein</fullName>
    </recommendedName>
</protein>
<evidence type="ECO:0000313" key="6">
    <source>
        <dbReference type="EnsemblMetazoa" id="CapteP156321"/>
    </source>
</evidence>
<sequence length="825" mass="92213">MNADVEFHIRHNYPWSKLPATVRQSLGDVQRDYDKAVVNFSVKNQLRYKGNLVRHVKKDERRYYEDLLRYSREHLMLFPYHLSDVTVKGLRTTPFAYYVQVLADIMAQEKSYDSLPNFTAADCLRLLGIGRNQYIDLMNQCRSSKKFFRKKPPRELLPLQPIEGVVIEAWWIVQSGYITEDDNCTAKEKISIDRIIDTGPKTAGDLDFNTLQSLYRKGLLYLDVPIADEDCIIVPPLEGFVMNRVLGDYFETLLYKIFVSIDEHTSIAELANVLEIDLQLVKNAVSMYCRLGFAKKKGLDVNTNELHPSWHNLQQEHPLIKKPTHDQLLIDWTESINEMPQTPEPSPSPDTSSLEGSEPASLMNSGHSKRIAFLFDSTLTAFLMMGNLSPGLKSHAVTMFEVGKLSDESLDSFLSELEKVDTIAEGEAQRYFDHAITLRDTIRFLRYNKDLSPTPASDGSSSNGTGVDLLRCESLLGLEPATCARVLNKNYSLLVSMAPLSNEIRPVSSCTPQHIGPTIPEVNCVWFKLFIYQLTGSGPPSLLLVKGTKLCRLPKIFHDYDRLLVTTWGHDPGVLATSNILLTLNDALCHSAVLIQGHGWQQNEGVTHTVAFPLIKEDKPGAYFPLSSGVPHHSAVQRLASVIDLKHTCGYITLIKTGQPNVSAKSSTCSPQNGLKDPASAEVLASELDSLDTPVSRSKLTLDIKDSDDKVSSSGCDSVEEEWRLLDCSYGIPLFEASVNKQVCSRVASQGLCNKESLQRLQHSSRKLSLRLLNFIAEHQDLPVFQESYQESGMLPNAVSASQSVPLPTHNLMFVNGTLSTWDGH</sequence>
<dbReference type="Pfam" id="PF14648">
    <property type="entry name" value="FAM91_C"/>
    <property type="match status" value="1"/>
</dbReference>
<dbReference type="PANTHER" id="PTHR28441">
    <property type="entry name" value="PROTEIN FAM91A1"/>
    <property type="match status" value="1"/>
</dbReference>
<evidence type="ECO:0000313" key="7">
    <source>
        <dbReference type="Proteomes" id="UP000014760"/>
    </source>
</evidence>
<feature type="domain" description="FAM91 C-terminal" evidence="4">
    <location>
        <begin position="367"/>
        <end position="820"/>
    </location>
</feature>
<reference evidence="6" key="3">
    <citation type="submission" date="2015-06" db="UniProtKB">
        <authorList>
            <consortium name="EnsemblMetazoa"/>
        </authorList>
    </citation>
    <scope>IDENTIFICATION</scope>
</reference>
<dbReference type="InterPro" id="IPR028091">
    <property type="entry name" value="FAM91_N_dom"/>
</dbReference>
<keyword evidence="7" id="KW-1185">Reference proteome</keyword>
<dbReference type="STRING" id="283909.R7UEN3"/>
<evidence type="ECO:0000256" key="2">
    <source>
        <dbReference type="SAM" id="MobiDB-lite"/>
    </source>
</evidence>
<dbReference type="AlphaFoldDB" id="R7UEN3"/>
<dbReference type="PANTHER" id="PTHR28441:SF2">
    <property type="entry name" value="PROTEIN FAM91A1"/>
    <property type="match status" value="1"/>
</dbReference>
<dbReference type="Pfam" id="PF14647">
    <property type="entry name" value="FAM91_N"/>
    <property type="match status" value="1"/>
</dbReference>
<dbReference type="Proteomes" id="UP000014760">
    <property type="component" value="Unassembled WGS sequence"/>
</dbReference>
<dbReference type="EnsemblMetazoa" id="CapteT156321">
    <property type="protein sequence ID" value="CapteP156321"/>
    <property type="gene ID" value="CapteG156321"/>
</dbReference>
<dbReference type="OrthoDB" id="275996at2759"/>
<feature type="domain" description="FAM91 N-terminal" evidence="3">
    <location>
        <begin position="8"/>
        <end position="311"/>
    </location>
</feature>
<dbReference type="HOGENOM" id="CLU_010656_0_0_1"/>
<feature type="region of interest" description="Disordered" evidence="2">
    <location>
        <begin position="338"/>
        <end position="363"/>
    </location>
</feature>
<evidence type="ECO:0000256" key="1">
    <source>
        <dbReference type="ARBA" id="ARBA00010319"/>
    </source>
</evidence>
<reference evidence="5 7" key="2">
    <citation type="journal article" date="2013" name="Nature">
        <title>Insights into bilaterian evolution from three spiralian genomes.</title>
        <authorList>
            <person name="Simakov O."/>
            <person name="Marletaz F."/>
            <person name="Cho S.J."/>
            <person name="Edsinger-Gonzales E."/>
            <person name="Havlak P."/>
            <person name="Hellsten U."/>
            <person name="Kuo D.H."/>
            <person name="Larsson T."/>
            <person name="Lv J."/>
            <person name="Arendt D."/>
            <person name="Savage R."/>
            <person name="Osoegawa K."/>
            <person name="de Jong P."/>
            <person name="Grimwood J."/>
            <person name="Chapman J.A."/>
            <person name="Shapiro H."/>
            <person name="Aerts A."/>
            <person name="Otillar R.P."/>
            <person name="Terry A.Y."/>
            <person name="Boore J.L."/>
            <person name="Grigoriev I.V."/>
            <person name="Lindberg D.R."/>
            <person name="Seaver E.C."/>
            <person name="Weisblat D.A."/>
            <person name="Putnam N.H."/>
            <person name="Rokhsar D.S."/>
        </authorList>
    </citation>
    <scope>NUCLEOTIDE SEQUENCE</scope>
    <source>
        <strain evidence="5 7">I ESC-2004</strain>
    </source>
</reference>
<dbReference type="FunCoup" id="R7UEN3">
    <property type="interactions" value="2066"/>
</dbReference>
<dbReference type="OMA" id="HYESFPF"/>
<name>R7UEN3_CAPTE</name>
<reference evidence="7" key="1">
    <citation type="submission" date="2012-12" db="EMBL/GenBank/DDBJ databases">
        <authorList>
            <person name="Hellsten U."/>
            <person name="Grimwood J."/>
            <person name="Chapman J.A."/>
            <person name="Shapiro H."/>
            <person name="Aerts A."/>
            <person name="Otillar R.P."/>
            <person name="Terry A.Y."/>
            <person name="Boore J.L."/>
            <person name="Simakov O."/>
            <person name="Marletaz F."/>
            <person name="Cho S.-J."/>
            <person name="Edsinger-Gonzales E."/>
            <person name="Havlak P."/>
            <person name="Kuo D.-H."/>
            <person name="Larsson T."/>
            <person name="Lv J."/>
            <person name="Arendt D."/>
            <person name="Savage R."/>
            <person name="Osoegawa K."/>
            <person name="de Jong P."/>
            <person name="Lindberg D.R."/>
            <person name="Seaver E.C."/>
            <person name="Weisblat D.A."/>
            <person name="Putnam N.H."/>
            <person name="Grigoriev I.V."/>
            <person name="Rokhsar D.S."/>
        </authorList>
    </citation>
    <scope>NUCLEOTIDE SEQUENCE</scope>
    <source>
        <strain evidence="7">I ESC-2004</strain>
    </source>
</reference>
<proteinExistence type="inferred from homology"/>
<evidence type="ECO:0000259" key="3">
    <source>
        <dbReference type="Pfam" id="PF14647"/>
    </source>
</evidence>
<dbReference type="EMBL" id="KB301890">
    <property type="protein sequence ID" value="ELU04994.1"/>
    <property type="molecule type" value="Genomic_DNA"/>
</dbReference>
<accession>R7UEN3</accession>
<evidence type="ECO:0000313" key="5">
    <source>
        <dbReference type="EMBL" id="ELU04994.1"/>
    </source>
</evidence>